<dbReference type="PANTHER" id="PTHR21562:SF122">
    <property type="entry name" value="PALMITOLEOYL-PROTEIN CARBOXYLESTERASE NOTUM"/>
    <property type="match status" value="1"/>
</dbReference>
<sequence length="366" mass="40883">MFAGDFVKCMRMDLRENGMDRYFLKGHNAPTCNDGSSAGYYFRSNPESSEWIIYLEGGWFCSEPKECFRRTVEKGFPTVTSSNSWKAKRMGDGLLSSVESENKEFWKANHVFIPYCSSDFWIGDTIADGVGDTKIAFHGSRIVTDVVKDLLSKGLKDADRLILAGSSAGGIGVLQNIDRVSNLISSHVNKKVDVRGLVDSAWVLDVPPVPGCEDCNPNLVFKKAIEYWNATLHTSCSQAYTEEKQKCLFAANVFKYIQRPIFVFQWLMDTVQIMTENSYQMNFDNKYLKSLGIRMRNSIHGSIDKTKDGVFAASCASHTGLATTSPMYSITIKDSTLNHALSCWLGSSKITSSCKKRLMDKCTGLH</sequence>
<dbReference type="ESTHER" id="9cnid-a0a069duu8">
    <property type="family name" value="Pectinacetylesterase-Notum"/>
</dbReference>
<feature type="non-terminal residue" evidence="2">
    <location>
        <position position="366"/>
    </location>
</feature>
<evidence type="ECO:0000256" key="1">
    <source>
        <dbReference type="ARBA" id="ARBA00010213"/>
    </source>
</evidence>
<dbReference type="GO" id="GO:0016787">
    <property type="term" value="F:hydrolase activity"/>
    <property type="evidence" value="ECO:0007669"/>
    <property type="project" value="InterPro"/>
</dbReference>
<accession>A0A069DUU8</accession>
<proteinExistence type="evidence at transcript level"/>
<reference evidence="2" key="1">
    <citation type="journal article" date="2014" name="PLoS Genet.">
        <title>Differential Responses to Wnt and PCP Disruption Predict Expression and Developmental Function of Conserved and Novel Genes in a Cnidarian.</title>
        <authorList>
            <person name="Lapebie P."/>
            <person name="Ruggiero A."/>
            <person name="Barreau C."/>
            <person name="Chevalier S."/>
            <person name="Chang P."/>
            <person name="Dru P."/>
            <person name="Houliston E."/>
            <person name="Momose T."/>
        </authorList>
    </citation>
    <scope>NUCLEOTIDE SEQUENCE</scope>
</reference>
<dbReference type="PANTHER" id="PTHR21562">
    <property type="entry name" value="NOTUM-RELATED"/>
    <property type="match status" value="1"/>
</dbReference>
<dbReference type="AlphaFoldDB" id="A0A069DUU8"/>
<dbReference type="Pfam" id="PF03283">
    <property type="entry name" value="PAE"/>
    <property type="match status" value="1"/>
</dbReference>
<organism evidence="2">
    <name type="scientific">Clytia hemisphaerica</name>
    <dbReference type="NCBI Taxonomy" id="252671"/>
    <lineage>
        <taxon>Eukaryota</taxon>
        <taxon>Metazoa</taxon>
        <taxon>Cnidaria</taxon>
        <taxon>Hydrozoa</taxon>
        <taxon>Hydroidolina</taxon>
        <taxon>Leptothecata</taxon>
        <taxon>Obeliida</taxon>
        <taxon>Clytiidae</taxon>
        <taxon>Clytia</taxon>
    </lineage>
</organism>
<comment type="similarity">
    <text evidence="1">Belongs to the pectinacetylesterase family. Notum subfamily.</text>
</comment>
<protein>
    <submittedName>
        <fullName evidence="2">NotumO</fullName>
    </submittedName>
</protein>
<name>A0A069DUU8_9CNID</name>
<dbReference type="EMBL" id="GBGP01000120">
    <property type="protein sequence ID" value="JAC85064.1"/>
    <property type="molecule type" value="mRNA"/>
</dbReference>
<evidence type="ECO:0000313" key="2">
    <source>
        <dbReference type="EMBL" id="JAC85064.1"/>
    </source>
</evidence>
<dbReference type="InterPro" id="IPR004963">
    <property type="entry name" value="PAE/NOTUM"/>
</dbReference>